<feature type="non-terminal residue" evidence="3">
    <location>
        <position position="219"/>
    </location>
</feature>
<evidence type="ECO:0000313" key="4">
    <source>
        <dbReference type="Proteomes" id="UP000681720"/>
    </source>
</evidence>
<dbReference type="EMBL" id="CAJOBJ010354279">
    <property type="protein sequence ID" value="CAF5212180.1"/>
    <property type="molecule type" value="Genomic_DNA"/>
</dbReference>
<proteinExistence type="predicted"/>
<organism evidence="3 4">
    <name type="scientific">Rotaria magnacalcarata</name>
    <dbReference type="NCBI Taxonomy" id="392030"/>
    <lineage>
        <taxon>Eukaryota</taxon>
        <taxon>Metazoa</taxon>
        <taxon>Spiralia</taxon>
        <taxon>Gnathifera</taxon>
        <taxon>Rotifera</taxon>
        <taxon>Eurotatoria</taxon>
        <taxon>Bdelloidea</taxon>
        <taxon>Philodinida</taxon>
        <taxon>Philodinidae</taxon>
        <taxon>Rotaria</taxon>
    </lineage>
</organism>
<feature type="non-terminal residue" evidence="3">
    <location>
        <position position="1"/>
    </location>
</feature>
<feature type="region of interest" description="Disordered" evidence="1">
    <location>
        <begin position="51"/>
        <end position="70"/>
    </location>
</feature>
<sequence>KLNETNRKFTTSTTVNILNDLHLMNIREQHEWQRYELFRKYEKTMPNKTKSPLIAQSHSSSSSSIEPINTPLTINNIHDQQLTPPEDSLSNDFSEDLRSLIEQRVPDLCILDGEPMQYNDVILPMGYLGTKFYCTINDILTSDGEFWVEREFSAENERKFYQFIDILSLFATSYESLKEVYVGQLVALHYEASWHRALVVSKSEGPTVAKQPSARVRLV</sequence>
<dbReference type="AlphaFoldDB" id="A0A8S3J2T6"/>
<evidence type="ECO:0000313" key="2">
    <source>
        <dbReference type="EMBL" id="CAF5139367.1"/>
    </source>
</evidence>
<reference evidence="3" key="1">
    <citation type="submission" date="2021-02" db="EMBL/GenBank/DDBJ databases">
        <authorList>
            <person name="Nowell W R."/>
        </authorList>
    </citation>
    <scope>NUCLEOTIDE SEQUENCE</scope>
</reference>
<dbReference type="Proteomes" id="UP000681967">
    <property type="component" value="Unassembled WGS sequence"/>
</dbReference>
<gene>
    <name evidence="2" type="ORF">BYL167_LOCUS69902</name>
    <name evidence="3" type="ORF">GIL414_LOCUS80200</name>
</gene>
<evidence type="ECO:0000256" key="1">
    <source>
        <dbReference type="SAM" id="MobiDB-lite"/>
    </source>
</evidence>
<protein>
    <submittedName>
        <fullName evidence="3">Uncharacterized protein</fullName>
    </submittedName>
</protein>
<dbReference type="EMBL" id="CAJOBH010251427">
    <property type="protein sequence ID" value="CAF5139367.1"/>
    <property type="molecule type" value="Genomic_DNA"/>
</dbReference>
<name>A0A8S3J2T6_9BILA</name>
<comment type="caution">
    <text evidence="3">The sequence shown here is derived from an EMBL/GenBank/DDBJ whole genome shotgun (WGS) entry which is preliminary data.</text>
</comment>
<dbReference type="Proteomes" id="UP000681720">
    <property type="component" value="Unassembled WGS sequence"/>
</dbReference>
<accession>A0A8S3J2T6</accession>
<evidence type="ECO:0000313" key="3">
    <source>
        <dbReference type="EMBL" id="CAF5212180.1"/>
    </source>
</evidence>